<dbReference type="Gene3D" id="3.40.50.1820">
    <property type="entry name" value="alpha/beta hydrolase"/>
    <property type="match status" value="1"/>
</dbReference>
<protein>
    <submittedName>
        <fullName evidence="2">Dienelactone hydrolase</fullName>
    </submittedName>
</protein>
<dbReference type="GO" id="GO:0016787">
    <property type="term" value="F:hydrolase activity"/>
    <property type="evidence" value="ECO:0007669"/>
    <property type="project" value="UniProtKB-KW"/>
</dbReference>
<dbReference type="InterPro" id="IPR029058">
    <property type="entry name" value="AB_hydrolase_fold"/>
</dbReference>
<dbReference type="OrthoDB" id="9782215at2"/>
<evidence type="ECO:0000259" key="1">
    <source>
        <dbReference type="Pfam" id="PF01738"/>
    </source>
</evidence>
<dbReference type="InterPro" id="IPR051049">
    <property type="entry name" value="Dienelactone_hydrolase-like"/>
</dbReference>
<dbReference type="Proteomes" id="UP000199628">
    <property type="component" value="Unassembled WGS sequence"/>
</dbReference>
<keyword evidence="2" id="KW-0378">Hydrolase</keyword>
<dbReference type="EMBL" id="FMZV01000006">
    <property type="protein sequence ID" value="SDD32883.1"/>
    <property type="molecule type" value="Genomic_DNA"/>
</dbReference>
<organism evidence="2 3">
    <name type="scientific">Ruegeria marina</name>
    <dbReference type="NCBI Taxonomy" id="639004"/>
    <lineage>
        <taxon>Bacteria</taxon>
        <taxon>Pseudomonadati</taxon>
        <taxon>Pseudomonadota</taxon>
        <taxon>Alphaproteobacteria</taxon>
        <taxon>Rhodobacterales</taxon>
        <taxon>Roseobacteraceae</taxon>
        <taxon>Ruegeria</taxon>
    </lineage>
</organism>
<dbReference type="PANTHER" id="PTHR46623:SF6">
    <property type="entry name" value="ALPHA_BETA-HYDROLASES SUPERFAMILY PROTEIN"/>
    <property type="match status" value="1"/>
</dbReference>
<accession>A0A1G6TUX4</accession>
<evidence type="ECO:0000313" key="3">
    <source>
        <dbReference type="Proteomes" id="UP000199628"/>
    </source>
</evidence>
<evidence type="ECO:0000313" key="2">
    <source>
        <dbReference type="EMBL" id="SDD32883.1"/>
    </source>
</evidence>
<keyword evidence="3" id="KW-1185">Reference proteome</keyword>
<dbReference type="SUPFAM" id="SSF53474">
    <property type="entry name" value="alpha/beta-Hydrolases"/>
    <property type="match status" value="1"/>
</dbReference>
<dbReference type="InterPro" id="IPR002925">
    <property type="entry name" value="Dienelactn_hydro"/>
</dbReference>
<sequence>MSTWEPDARFDFTAALSNGAEVTHPVHVKGSGPPILILQELPGIGPETLDLANRLARAGFTVYLPHLFGTFGKITMARNMARLFCIRREFNIFLKGRQSPVASWMRALARHIRDRQGAAGIGVIGMCLTGSFALTLMADDAVLCGVASQPALPLLGGSALHMSDADIAETCTAMATKGPGLAMRYRGDRLSPARRMRRMEEVFGNGLDTVEYPGTRHSLLTLHFHEPAYKRVEAYFRARLGA</sequence>
<reference evidence="3" key="1">
    <citation type="submission" date="2016-10" db="EMBL/GenBank/DDBJ databases">
        <authorList>
            <person name="Varghese N."/>
            <person name="Submissions S."/>
        </authorList>
    </citation>
    <scope>NUCLEOTIDE SEQUENCE [LARGE SCALE GENOMIC DNA]</scope>
    <source>
        <strain evidence="3">CGMCC 1.9108</strain>
    </source>
</reference>
<dbReference type="Pfam" id="PF01738">
    <property type="entry name" value="DLH"/>
    <property type="match status" value="1"/>
</dbReference>
<feature type="domain" description="Dienelactone hydrolase" evidence="1">
    <location>
        <begin position="25"/>
        <end position="218"/>
    </location>
</feature>
<dbReference type="STRING" id="639004.SAMN04488239_106194"/>
<dbReference type="PANTHER" id="PTHR46623">
    <property type="entry name" value="CARBOXYMETHYLENEBUTENOLIDASE-RELATED"/>
    <property type="match status" value="1"/>
</dbReference>
<gene>
    <name evidence="2" type="ORF">SAMN04488239_106194</name>
</gene>
<name>A0A1G6TUX4_9RHOB</name>
<dbReference type="AlphaFoldDB" id="A0A1G6TUX4"/>
<proteinExistence type="predicted"/>
<dbReference type="RefSeq" id="WP_093031081.1">
    <property type="nucleotide sequence ID" value="NZ_FMZV01000006.1"/>
</dbReference>